<feature type="domain" description="Methyl-accepting transducer" evidence="6">
    <location>
        <begin position="414"/>
        <end position="650"/>
    </location>
</feature>
<feature type="region of interest" description="Disordered" evidence="4">
    <location>
        <begin position="422"/>
        <end position="444"/>
    </location>
</feature>
<dbReference type="RefSeq" id="WP_284280200.1">
    <property type="nucleotide sequence ID" value="NZ_BSOJ01000009.1"/>
</dbReference>
<keyword evidence="5" id="KW-1133">Transmembrane helix</keyword>
<evidence type="ECO:0000256" key="3">
    <source>
        <dbReference type="PROSITE-ProRule" id="PRU00284"/>
    </source>
</evidence>
<dbReference type="Gene3D" id="3.30.450.20">
    <property type="entry name" value="PAS domain"/>
    <property type="match status" value="1"/>
</dbReference>
<dbReference type="SMART" id="SM00283">
    <property type="entry name" value="MA"/>
    <property type="match status" value="1"/>
</dbReference>
<gene>
    <name evidence="8" type="ORF">GCM10007875_08480</name>
</gene>
<keyword evidence="5" id="KW-0812">Transmembrane</keyword>
<dbReference type="InterPro" id="IPR004089">
    <property type="entry name" value="MCPsignal_dom"/>
</dbReference>
<dbReference type="CDD" id="cd18774">
    <property type="entry name" value="PDC2_HK_sensor"/>
    <property type="match status" value="1"/>
</dbReference>
<dbReference type="SUPFAM" id="SSF103190">
    <property type="entry name" value="Sensory domain-like"/>
    <property type="match status" value="1"/>
</dbReference>
<dbReference type="PANTHER" id="PTHR32089">
    <property type="entry name" value="METHYL-ACCEPTING CHEMOTAXIS PROTEIN MCPB"/>
    <property type="match status" value="1"/>
</dbReference>
<dbReference type="PROSITE" id="PS50111">
    <property type="entry name" value="CHEMOTAXIS_TRANSDUC_2"/>
    <property type="match status" value="1"/>
</dbReference>
<dbReference type="SUPFAM" id="SSF58104">
    <property type="entry name" value="Methyl-accepting chemotaxis protein (MCP) signaling domain"/>
    <property type="match status" value="1"/>
</dbReference>
<dbReference type="PROSITE" id="PS50885">
    <property type="entry name" value="HAMP"/>
    <property type="match status" value="1"/>
</dbReference>
<evidence type="ECO:0000259" key="7">
    <source>
        <dbReference type="PROSITE" id="PS50885"/>
    </source>
</evidence>
<evidence type="ECO:0000256" key="1">
    <source>
        <dbReference type="ARBA" id="ARBA00023224"/>
    </source>
</evidence>
<feature type="transmembrane region" description="Helical" evidence="5">
    <location>
        <begin position="12"/>
        <end position="34"/>
    </location>
</feature>
<dbReference type="EMBL" id="BSOJ01000009">
    <property type="protein sequence ID" value="GLR25760.1"/>
    <property type="molecule type" value="Genomic_DNA"/>
</dbReference>
<evidence type="ECO:0000313" key="8">
    <source>
        <dbReference type="EMBL" id="GLR25760.1"/>
    </source>
</evidence>
<name>A0ABQ5YMD9_9BURK</name>
<dbReference type="PANTHER" id="PTHR32089:SF112">
    <property type="entry name" value="LYSOZYME-LIKE PROTEIN-RELATED"/>
    <property type="match status" value="1"/>
</dbReference>
<dbReference type="Pfam" id="PF00015">
    <property type="entry name" value="MCPsignal"/>
    <property type="match status" value="1"/>
</dbReference>
<keyword evidence="1 3" id="KW-0807">Transducer</keyword>
<organism evidence="8 9">
    <name type="scientific">Limnobacter litoralis</name>
    <dbReference type="NCBI Taxonomy" id="481366"/>
    <lineage>
        <taxon>Bacteria</taxon>
        <taxon>Pseudomonadati</taxon>
        <taxon>Pseudomonadota</taxon>
        <taxon>Betaproteobacteria</taxon>
        <taxon>Burkholderiales</taxon>
        <taxon>Burkholderiaceae</taxon>
        <taxon>Limnobacter</taxon>
    </lineage>
</organism>
<keyword evidence="5" id="KW-0472">Membrane</keyword>
<dbReference type="Proteomes" id="UP001156664">
    <property type="component" value="Unassembled WGS sequence"/>
</dbReference>
<dbReference type="CDD" id="cd11386">
    <property type="entry name" value="MCP_signal"/>
    <property type="match status" value="1"/>
</dbReference>
<dbReference type="Gene3D" id="1.10.287.950">
    <property type="entry name" value="Methyl-accepting chemotaxis protein"/>
    <property type="match status" value="1"/>
</dbReference>
<comment type="caution">
    <text evidence="8">The sequence shown here is derived from an EMBL/GenBank/DDBJ whole genome shotgun (WGS) entry which is preliminary data.</text>
</comment>
<keyword evidence="9" id="KW-1185">Reference proteome</keyword>
<evidence type="ECO:0000313" key="9">
    <source>
        <dbReference type="Proteomes" id="UP001156664"/>
    </source>
</evidence>
<dbReference type="InterPro" id="IPR029151">
    <property type="entry name" value="Sensor-like_sf"/>
</dbReference>
<evidence type="ECO:0000256" key="5">
    <source>
        <dbReference type="SAM" id="Phobius"/>
    </source>
</evidence>
<dbReference type="InterPro" id="IPR003660">
    <property type="entry name" value="HAMP_dom"/>
</dbReference>
<dbReference type="Pfam" id="PF17201">
    <property type="entry name" value="Cache_3-Cache_2"/>
    <property type="match status" value="1"/>
</dbReference>
<sequence>MNLKHLPLAKQISLASAALVFVIVLCLTLATAWFTSQRAISNTKNNISSQAKGLADLLDVSYNLSEDSTGKLSELFESWFKGQLQINPNKSVTVGSVQAPMVTLNGQDITGNFNLVDQFSKVTGGGVATVFAKVGDDFLRVSTSLKKENGDRAVGTFLGKKHPGYQSFLDGKPYLGEATLFGKKYMTKYVPIKSASGDYDLILFVGFDITNVIGKLQNSILNTHIGQTGVPYVIRTAPLNLGEIMFHNKLGKDDLKTLAAKDTALQDFLNRIANEDSGYQELKWHDATTGKTRTELMSFQRTPSWGGVTVVAPAVESEIYAPIYKMTGFLIAMGLAAALLLPVLLYFATVKLTGSMKGLTALALRLGNGDLTARAEDRLTQGTGQTKNEFSLLARGMNRMAENMESALSAVKRSNLQVQSASGDLVQTSEELTRGAAQESDAASSMASAVEEMHSSISSVGESANHAKEVSRQARSLATEGLSAITSATEQMNKISSSVQNTSGVIRQLGEQSREISEIAKIIKDIAEQTNLLALNAAIEAARAGEQGRGFSVVADEVRRLAERTRQSTDDIAGMIEAIQNSSTVAEENMGTAVDSVEKGVELVDRAGHAMHQITDESNAVARSVENIHEALVEQNSASSSIGSQVDVVSHLSESNLEMARRAANAVAGLSGVAQELSQILSKFKVADQ</sequence>
<reference evidence="9" key="1">
    <citation type="journal article" date="2019" name="Int. J. Syst. Evol. Microbiol.">
        <title>The Global Catalogue of Microorganisms (GCM) 10K type strain sequencing project: providing services to taxonomists for standard genome sequencing and annotation.</title>
        <authorList>
            <consortium name="The Broad Institute Genomics Platform"/>
            <consortium name="The Broad Institute Genome Sequencing Center for Infectious Disease"/>
            <person name="Wu L."/>
            <person name="Ma J."/>
        </authorList>
    </citation>
    <scope>NUCLEOTIDE SEQUENCE [LARGE SCALE GENOMIC DNA]</scope>
    <source>
        <strain evidence="9">NBRC 105857</strain>
    </source>
</reference>
<protein>
    <submittedName>
        <fullName evidence="8">Methyl-accepting chemotaxis protein</fullName>
    </submittedName>
</protein>
<accession>A0ABQ5YMD9</accession>
<feature type="transmembrane region" description="Helical" evidence="5">
    <location>
        <begin position="326"/>
        <end position="347"/>
    </location>
</feature>
<comment type="similarity">
    <text evidence="2">Belongs to the methyl-accepting chemotaxis (MCP) protein family.</text>
</comment>
<evidence type="ECO:0000259" key="6">
    <source>
        <dbReference type="PROSITE" id="PS50111"/>
    </source>
</evidence>
<dbReference type="InterPro" id="IPR033462">
    <property type="entry name" value="Cache_3-Cache_2"/>
</dbReference>
<dbReference type="CDD" id="cd06225">
    <property type="entry name" value="HAMP"/>
    <property type="match status" value="1"/>
</dbReference>
<proteinExistence type="inferred from homology"/>
<feature type="domain" description="HAMP" evidence="7">
    <location>
        <begin position="350"/>
        <end position="409"/>
    </location>
</feature>
<evidence type="ECO:0000256" key="2">
    <source>
        <dbReference type="ARBA" id="ARBA00029447"/>
    </source>
</evidence>
<evidence type="ECO:0000256" key="4">
    <source>
        <dbReference type="SAM" id="MobiDB-lite"/>
    </source>
</evidence>
<dbReference type="SMART" id="SM00304">
    <property type="entry name" value="HAMP"/>
    <property type="match status" value="1"/>
</dbReference>